<protein>
    <submittedName>
        <fullName evidence="2">Uncharacterized protein</fullName>
    </submittedName>
</protein>
<accession>A0ABR2U298</accession>
<reference evidence="2 3" key="1">
    <citation type="journal article" date="2024" name="G3 (Bethesda)">
        <title>Genome assembly of Hibiscus sabdariffa L. provides insights into metabolisms of medicinal natural products.</title>
        <authorList>
            <person name="Kim T."/>
        </authorList>
    </citation>
    <scope>NUCLEOTIDE SEQUENCE [LARGE SCALE GENOMIC DNA]</scope>
    <source>
        <strain evidence="2">TK-2024</strain>
        <tissue evidence="2">Old leaves</tissue>
    </source>
</reference>
<evidence type="ECO:0000313" key="2">
    <source>
        <dbReference type="EMBL" id="KAK9043583.1"/>
    </source>
</evidence>
<keyword evidence="1" id="KW-0472">Membrane</keyword>
<proteinExistence type="predicted"/>
<name>A0ABR2U298_9ROSI</name>
<sequence length="106" mass="11793">MLSAVAVGSLMMHLARDAVNQRNRYCISSVVAPLLELFGMFCLLVLIDLIFIHYRTRNGFLRTCVARLLWLRLTVLGIFYLLLSSGNYGNDAARESSLASISAPNL</sequence>
<feature type="transmembrane region" description="Helical" evidence="1">
    <location>
        <begin position="64"/>
        <end position="83"/>
    </location>
</feature>
<comment type="caution">
    <text evidence="2">The sequence shown here is derived from an EMBL/GenBank/DDBJ whole genome shotgun (WGS) entry which is preliminary data.</text>
</comment>
<gene>
    <name evidence="2" type="ORF">V6N11_071919</name>
</gene>
<keyword evidence="1" id="KW-1133">Transmembrane helix</keyword>
<dbReference type="Proteomes" id="UP001396334">
    <property type="component" value="Unassembled WGS sequence"/>
</dbReference>
<evidence type="ECO:0000313" key="3">
    <source>
        <dbReference type="Proteomes" id="UP001396334"/>
    </source>
</evidence>
<organism evidence="2 3">
    <name type="scientific">Hibiscus sabdariffa</name>
    <name type="common">roselle</name>
    <dbReference type="NCBI Taxonomy" id="183260"/>
    <lineage>
        <taxon>Eukaryota</taxon>
        <taxon>Viridiplantae</taxon>
        <taxon>Streptophyta</taxon>
        <taxon>Embryophyta</taxon>
        <taxon>Tracheophyta</taxon>
        <taxon>Spermatophyta</taxon>
        <taxon>Magnoliopsida</taxon>
        <taxon>eudicotyledons</taxon>
        <taxon>Gunneridae</taxon>
        <taxon>Pentapetalae</taxon>
        <taxon>rosids</taxon>
        <taxon>malvids</taxon>
        <taxon>Malvales</taxon>
        <taxon>Malvaceae</taxon>
        <taxon>Malvoideae</taxon>
        <taxon>Hibiscus</taxon>
    </lineage>
</organism>
<dbReference type="EMBL" id="JBBPBN010000003">
    <property type="protein sequence ID" value="KAK9043583.1"/>
    <property type="molecule type" value="Genomic_DNA"/>
</dbReference>
<feature type="transmembrane region" description="Helical" evidence="1">
    <location>
        <begin position="27"/>
        <end position="52"/>
    </location>
</feature>
<evidence type="ECO:0000256" key="1">
    <source>
        <dbReference type="SAM" id="Phobius"/>
    </source>
</evidence>
<keyword evidence="1" id="KW-0812">Transmembrane</keyword>
<keyword evidence="3" id="KW-1185">Reference proteome</keyword>